<keyword evidence="3" id="KW-1185">Reference proteome</keyword>
<gene>
    <name evidence="2" type="ORF">E2C01_014736</name>
</gene>
<proteinExistence type="predicted"/>
<comment type="caution">
    <text evidence="2">The sequence shown here is derived from an EMBL/GenBank/DDBJ whole genome shotgun (WGS) entry which is preliminary data.</text>
</comment>
<feature type="region of interest" description="Disordered" evidence="1">
    <location>
        <begin position="46"/>
        <end position="69"/>
    </location>
</feature>
<organism evidence="2 3">
    <name type="scientific">Portunus trituberculatus</name>
    <name type="common">Swimming crab</name>
    <name type="synonym">Neptunus trituberculatus</name>
    <dbReference type="NCBI Taxonomy" id="210409"/>
    <lineage>
        <taxon>Eukaryota</taxon>
        <taxon>Metazoa</taxon>
        <taxon>Ecdysozoa</taxon>
        <taxon>Arthropoda</taxon>
        <taxon>Crustacea</taxon>
        <taxon>Multicrustacea</taxon>
        <taxon>Malacostraca</taxon>
        <taxon>Eumalacostraca</taxon>
        <taxon>Eucarida</taxon>
        <taxon>Decapoda</taxon>
        <taxon>Pleocyemata</taxon>
        <taxon>Brachyura</taxon>
        <taxon>Eubrachyura</taxon>
        <taxon>Portunoidea</taxon>
        <taxon>Portunidae</taxon>
        <taxon>Portuninae</taxon>
        <taxon>Portunus</taxon>
    </lineage>
</organism>
<reference evidence="2 3" key="1">
    <citation type="submission" date="2019-05" db="EMBL/GenBank/DDBJ databases">
        <title>Another draft genome of Portunus trituberculatus and its Hox gene families provides insights of decapod evolution.</title>
        <authorList>
            <person name="Jeong J.-H."/>
            <person name="Song I."/>
            <person name="Kim S."/>
            <person name="Choi T."/>
            <person name="Kim D."/>
            <person name="Ryu S."/>
            <person name="Kim W."/>
        </authorList>
    </citation>
    <scope>NUCLEOTIDE SEQUENCE [LARGE SCALE GENOMIC DNA]</scope>
    <source>
        <tissue evidence="2">Muscle</tissue>
    </source>
</reference>
<sequence>MDITQSNKGDNKICFEGYIMYTGSCTRKKNIWWKCSEKGSRYYRGSLSTTPDLDNPEPGPQPHNHAADHINVTYTKCRNLMRQQAASSLDKPSQIFAQAVANQDHAVQKRFPCEENTKRSL</sequence>
<dbReference type="AlphaFoldDB" id="A0A5B7DJK8"/>
<evidence type="ECO:0008006" key="4">
    <source>
        <dbReference type="Google" id="ProtNLM"/>
    </source>
</evidence>
<evidence type="ECO:0000313" key="2">
    <source>
        <dbReference type="EMBL" id="MPC21741.1"/>
    </source>
</evidence>
<dbReference type="EMBL" id="VSRR010001011">
    <property type="protein sequence ID" value="MPC21741.1"/>
    <property type="molecule type" value="Genomic_DNA"/>
</dbReference>
<evidence type="ECO:0000313" key="3">
    <source>
        <dbReference type="Proteomes" id="UP000324222"/>
    </source>
</evidence>
<dbReference type="Gene3D" id="2.20.25.240">
    <property type="match status" value="1"/>
</dbReference>
<accession>A0A5B7DJK8</accession>
<name>A0A5B7DJK8_PORTR</name>
<evidence type="ECO:0000256" key="1">
    <source>
        <dbReference type="SAM" id="MobiDB-lite"/>
    </source>
</evidence>
<dbReference type="Proteomes" id="UP000324222">
    <property type="component" value="Unassembled WGS sequence"/>
</dbReference>
<protein>
    <recommendedName>
        <fullName evidence="4">FLYWCH-type domain-containing protein</fullName>
    </recommendedName>
</protein>